<sequence>MKKSKYSYTSIKIKNYSEIGEIIKSGEIPRFKIKKDAQDIPHPNLILESPPLSDKFIKMNHMNETEIREREAENAIMAEAINSQLAMDNPEVLGWFEKMWEEEE</sequence>
<accession>A0A137P337</accession>
<gene>
    <name evidence="1" type="ORF">CONCODRAFT_8264</name>
</gene>
<proteinExistence type="predicted"/>
<evidence type="ECO:0000313" key="2">
    <source>
        <dbReference type="Proteomes" id="UP000070444"/>
    </source>
</evidence>
<keyword evidence="2" id="KW-1185">Reference proteome</keyword>
<reference evidence="1 2" key="1">
    <citation type="journal article" date="2015" name="Genome Biol. Evol.">
        <title>Phylogenomic analyses indicate that early fungi evolved digesting cell walls of algal ancestors of land plants.</title>
        <authorList>
            <person name="Chang Y."/>
            <person name="Wang S."/>
            <person name="Sekimoto S."/>
            <person name="Aerts A.L."/>
            <person name="Choi C."/>
            <person name="Clum A."/>
            <person name="LaButti K.M."/>
            <person name="Lindquist E.A."/>
            <person name="Yee Ngan C."/>
            <person name="Ohm R.A."/>
            <person name="Salamov A.A."/>
            <person name="Grigoriev I.V."/>
            <person name="Spatafora J.W."/>
            <person name="Berbee M.L."/>
        </authorList>
    </citation>
    <scope>NUCLEOTIDE SEQUENCE [LARGE SCALE GENOMIC DNA]</scope>
    <source>
        <strain evidence="1 2">NRRL 28638</strain>
    </source>
</reference>
<dbReference type="EMBL" id="KQ964538">
    <property type="protein sequence ID" value="KXN69349.1"/>
    <property type="molecule type" value="Genomic_DNA"/>
</dbReference>
<dbReference type="Proteomes" id="UP000070444">
    <property type="component" value="Unassembled WGS sequence"/>
</dbReference>
<organism evidence="1 2">
    <name type="scientific">Conidiobolus coronatus (strain ATCC 28846 / CBS 209.66 / NRRL 28638)</name>
    <name type="common">Delacroixia coronata</name>
    <dbReference type="NCBI Taxonomy" id="796925"/>
    <lineage>
        <taxon>Eukaryota</taxon>
        <taxon>Fungi</taxon>
        <taxon>Fungi incertae sedis</taxon>
        <taxon>Zoopagomycota</taxon>
        <taxon>Entomophthoromycotina</taxon>
        <taxon>Entomophthoromycetes</taxon>
        <taxon>Entomophthorales</taxon>
        <taxon>Ancylistaceae</taxon>
        <taxon>Conidiobolus</taxon>
    </lineage>
</organism>
<evidence type="ECO:0000313" key="1">
    <source>
        <dbReference type="EMBL" id="KXN69349.1"/>
    </source>
</evidence>
<dbReference type="AlphaFoldDB" id="A0A137P337"/>
<name>A0A137P337_CONC2</name>
<protein>
    <submittedName>
        <fullName evidence="1">Uncharacterized protein</fullName>
    </submittedName>
</protein>